<comment type="similarity">
    <text evidence="1 6">Belongs to the peptidase S8 family.</text>
</comment>
<dbReference type="Gene3D" id="2.60.40.10">
    <property type="entry name" value="Immunoglobulins"/>
    <property type="match status" value="2"/>
</dbReference>
<dbReference type="PANTHER" id="PTHR43399:SF4">
    <property type="entry name" value="CELL WALL-ASSOCIATED PROTEASE"/>
    <property type="match status" value="1"/>
</dbReference>
<evidence type="ECO:0000313" key="10">
    <source>
        <dbReference type="Proteomes" id="UP000003730"/>
    </source>
</evidence>
<feature type="domain" description="Fibronectin type-III" evidence="8">
    <location>
        <begin position="800"/>
        <end position="885"/>
    </location>
</feature>
<evidence type="ECO:0000256" key="4">
    <source>
        <dbReference type="ARBA" id="ARBA00022801"/>
    </source>
</evidence>
<protein>
    <submittedName>
        <fullName evidence="9">T9SS type A sorting domain-containing protein</fullName>
    </submittedName>
</protein>
<dbReference type="Pfam" id="PF00041">
    <property type="entry name" value="fn3"/>
    <property type="match status" value="2"/>
</dbReference>
<keyword evidence="4 6" id="KW-0378">Hydrolase</keyword>
<feature type="active site" description="Charge relay system" evidence="6">
    <location>
        <position position="130"/>
    </location>
</feature>
<name>G2EE90_9FLAO</name>
<dbReference type="AlphaFoldDB" id="G2EE90"/>
<dbReference type="STRING" id="1046627.BZARG_2900"/>
<evidence type="ECO:0000256" key="5">
    <source>
        <dbReference type="ARBA" id="ARBA00022825"/>
    </source>
</evidence>
<sequence>MKNYYTKPVALMALMFTVFTGFSQTDAEKAQITNDYNKQNIERLTSEFTSKATIEKRKANQMAKEKNWPLIIEKDGAYMELQKVSETGTPLYYTTFNVDAAKSTRANHLNSGGSLGLNLNGQNMTAHVWDGGLARVSHQEYDGQGGSNRFSAGDNSTALNYHSAHVTGTIIASGVVAKAKGMAPHAKAKGYDWNNDAAEASSASANGMLISNHSYGYATRNSQGQPQLPSYYFGGYITDSRDWDQIMFNAPNYLMVVAAGNDGSDNSANGAPLDGYSGYDKLSGHATAKNGMVVANANDANISSNGSLISVSINSSSSQGPTDDYRIKPDITGNGTGVYSTYDGSNSAYNSITGTSMASPNVAGTLLILQQHAKNVEGSFMRAATLKGLALHTADDVGPNGPDAVYGWGLLNAKRAAEAISNNGSKSKITELNLSNGQTYQITVDADGVNDLMASISWTDRAGTAVTVANSSNPILVNDLDVRVTKTGTTYSPWRLTGVTTNGKGDNNVDPYERVDVANASGTYTITVTHKGSLTGGSQNYSLIVTGLSATPIACTATVPTGLSVSSIAGTTASISWNTVTSATYDVRYRATGTSTWNTTAVSGTTTTLNGLTSETTYEVQVRSRCAGGSDSAYSTSKTFTTTGTQIDYCVGTSKNSSDEYIGRVQLASIDKTSGAQNYSDFTSTSTNLSADETYTITITPKWSGSKYNEGYAVWIDYNNDGDFTDAGELVWSKAASTVSPVSGSFKVPAGAASGATRMRVALKYNGIPTPCEAFNYGEVEDYTVVIGSGSGSDTQAPSVPSNLSASNVTQTTALLSWTVSTDNVGVTGYDLYSGTTLLGTVAVNSANVTGMTANTNYSYTVKAKDAAGNVSGASNVLSFKTLSDAAVNYCASKGGSNYEWIDYVSYGGMTNSTGANGGYGDFTSKTATVAKGSTNQIVFSAGFASSAYTEYWAVWIDLNQNGTFEANEKMVSGSSASAANLGADITIPSSALTGTTRMRVSMKYNAAQTACESFSYGEVEDYTVNITNQSSSYEVLNDVYAEALSNEPNVYDIQLYPNPVANSLNVRVKDSRDANFSISNMLGQEVEKGQVNNRSINVSNLQSGTYIIKVNDGQKPLVKKFIKL</sequence>
<dbReference type="InterPro" id="IPR026444">
    <property type="entry name" value="Secre_tail"/>
</dbReference>
<dbReference type="EMBL" id="AFXZ01000033">
    <property type="protein sequence ID" value="EGV43232.1"/>
    <property type="molecule type" value="Genomic_DNA"/>
</dbReference>
<evidence type="ECO:0000259" key="8">
    <source>
        <dbReference type="PROSITE" id="PS50853"/>
    </source>
</evidence>
<dbReference type="InterPro" id="IPR036852">
    <property type="entry name" value="Peptidase_S8/S53_dom_sf"/>
</dbReference>
<dbReference type="CDD" id="cd04842">
    <property type="entry name" value="Peptidases_S8_Kp43_protease"/>
    <property type="match status" value="1"/>
</dbReference>
<keyword evidence="10" id="KW-1185">Reference proteome</keyword>
<evidence type="ECO:0000256" key="1">
    <source>
        <dbReference type="ARBA" id="ARBA00011073"/>
    </source>
</evidence>
<dbReference type="OrthoDB" id="9792152at2"/>
<feature type="signal peptide" evidence="7">
    <location>
        <begin position="1"/>
        <end position="23"/>
    </location>
</feature>
<keyword evidence="3 7" id="KW-0732">Signal</keyword>
<evidence type="ECO:0000256" key="6">
    <source>
        <dbReference type="PROSITE-ProRule" id="PRU01240"/>
    </source>
</evidence>
<evidence type="ECO:0000313" key="9">
    <source>
        <dbReference type="EMBL" id="EGV43232.1"/>
    </source>
</evidence>
<dbReference type="RefSeq" id="WP_008637563.1">
    <property type="nucleotide sequence ID" value="NZ_AFXZ01000033.1"/>
</dbReference>
<dbReference type="InterPro" id="IPR000209">
    <property type="entry name" value="Peptidase_S8/S53_dom"/>
</dbReference>
<feature type="active site" description="Charge relay system" evidence="6">
    <location>
        <position position="162"/>
    </location>
</feature>
<dbReference type="Gene3D" id="3.40.50.200">
    <property type="entry name" value="Peptidase S8/S53 domain"/>
    <property type="match status" value="1"/>
</dbReference>
<proteinExistence type="inferred from homology"/>
<dbReference type="InterPro" id="IPR036116">
    <property type="entry name" value="FN3_sf"/>
</dbReference>
<dbReference type="InterPro" id="IPR023828">
    <property type="entry name" value="Peptidase_S8_Ser-AS"/>
</dbReference>
<dbReference type="InterPro" id="IPR045474">
    <property type="entry name" value="GEVED"/>
</dbReference>
<dbReference type="NCBIfam" id="TIGR04183">
    <property type="entry name" value="Por_Secre_tail"/>
    <property type="match status" value="1"/>
</dbReference>
<organism evidence="9 10">
    <name type="scientific">Bizionia argentinensis JUB59</name>
    <dbReference type="NCBI Taxonomy" id="1046627"/>
    <lineage>
        <taxon>Bacteria</taxon>
        <taxon>Pseudomonadati</taxon>
        <taxon>Bacteroidota</taxon>
        <taxon>Flavobacteriia</taxon>
        <taxon>Flavobacteriales</taxon>
        <taxon>Flavobacteriaceae</taxon>
        <taxon>Bizionia</taxon>
    </lineage>
</organism>
<dbReference type="InterPro" id="IPR003961">
    <property type="entry name" value="FN3_dom"/>
</dbReference>
<dbReference type="InterPro" id="IPR034058">
    <property type="entry name" value="TagA/B/C/D_pept_dom"/>
</dbReference>
<evidence type="ECO:0000256" key="7">
    <source>
        <dbReference type="SAM" id="SignalP"/>
    </source>
</evidence>
<keyword evidence="5 6" id="KW-0720">Serine protease</keyword>
<comment type="caution">
    <text evidence="9">The sequence shown here is derived from an EMBL/GenBank/DDBJ whole genome shotgun (WGS) entry which is preliminary data.</text>
</comment>
<accession>G2EE90</accession>
<dbReference type="InterPro" id="IPR051048">
    <property type="entry name" value="Peptidase_S8/S53_subtilisin"/>
</dbReference>
<dbReference type="PANTHER" id="PTHR43399">
    <property type="entry name" value="SUBTILISIN-RELATED"/>
    <property type="match status" value="1"/>
</dbReference>
<dbReference type="Pfam" id="PF18962">
    <property type="entry name" value="Por_Secre_tail"/>
    <property type="match status" value="1"/>
</dbReference>
<dbReference type="InterPro" id="IPR013783">
    <property type="entry name" value="Ig-like_fold"/>
</dbReference>
<evidence type="ECO:0000256" key="2">
    <source>
        <dbReference type="ARBA" id="ARBA00022670"/>
    </source>
</evidence>
<keyword evidence="2 6" id="KW-0645">Protease</keyword>
<dbReference type="Proteomes" id="UP000003730">
    <property type="component" value="Unassembled WGS sequence"/>
</dbReference>
<feature type="active site" description="Charge relay system" evidence="6">
    <location>
        <position position="356"/>
    </location>
</feature>
<dbReference type="CDD" id="cd00063">
    <property type="entry name" value="FN3"/>
    <property type="match status" value="2"/>
</dbReference>
<dbReference type="SUPFAM" id="SSF52743">
    <property type="entry name" value="Subtilisin-like"/>
    <property type="match status" value="1"/>
</dbReference>
<dbReference type="PROSITE" id="PS51892">
    <property type="entry name" value="SUBTILASE"/>
    <property type="match status" value="1"/>
</dbReference>
<dbReference type="SMART" id="SM00060">
    <property type="entry name" value="FN3"/>
    <property type="match status" value="2"/>
</dbReference>
<dbReference type="Gene3D" id="2.60.120.380">
    <property type="match status" value="1"/>
</dbReference>
<dbReference type="Pfam" id="PF20009">
    <property type="entry name" value="GEVED"/>
    <property type="match status" value="2"/>
</dbReference>
<dbReference type="GO" id="GO:0006508">
    <property type="term" value="P:proteolysis"/>
    <property type="evidence" value="ECO:0007669"/>
    <property type="project" value="UniProtKB-KW"/>
</dbReference>
<gene>
    <name evidence="9" type="ORF">BZARG_2900</name>
</gene>
<dbReference type="eggNOG" id="COG1404">
    <property type="taxonomic scope" value="Bacteria"/>
</dbReference>
<feature type="chain" id="PRO_5003428661" evidence="7">
    <location>
        <begin position="24"/>
        <end position="1125"/>
    </location>
</feature>
<dbReference type="SUPFAM" id="SSF49785">
    <property type="entry name" value="Galactose-binding domain-like"/>
    <property type="match status" value="1"/>
</dbReference>
<evidence type="ECO:0000256" key="3">
    <source>
        <dbReference type="ARBA" id="ARBA00022729"/>
    </source>
</evidence>
<dbReference type="GO" id="GO:0004252">
    <property type="term" value="F:serine-type endopeptidase activity"/>
    <property type="evidence" value="ECO:0007669"/>
    <property type="project" value="UniProtKB-UniRule"/>
</dbReference>
<dbReference type="PATRIC" id="fig|1046627.3.peg.1835"/>
<dbReference type="Pfam" id="PF00082">
    <property type="entry name" value="Peptidase_S8"/>
    <property type="match status" value="1"/>
</dbReference>
<dbReference type="InterPro" id="IPR008979">
    <property type="entry name" value="Galactose-bd-like_sf"/>
</dbReference>
<dbReference type="PROSITE" id="PS00138">
    <property type="entry name" value="SUBTILASE_SER"/>
    <property type="match status" value="1"/>
</dbReference>
<feature type="domain" description="Fibronectin type-III" evidence="8">
    <location>
        <begin position="559"/>
        <end position="645"/>
    </location>
</feature>
<dbReference type="PROSITE" id="PS50853">
    <property type="entry name" value="FN3"/>
    <property type="match status" value="2"/>
</dbReference>
<dbReference type="SUPFAM" id="SSF49265">
    <property type="entry name" value="Fibronectin type III"/>
    <property type="match status" value="2"/>
</dbReference>
<reference evidence="9 10" key="1">
    <citation type="journal article" date="2008" name="Int. J. Syst. Evol. Microbiol.">
        <title>Bizionia argentinensis sp. nov., isolated from surface marine water in Antarctica.</title>
        <authorList>
            <person name="Bercovich A."/>
            <person name="Vazquez S.C."/>
            <person name="Yankilevich P."/>
            <person name="Coria S.H."/>
            <person name="Foti M."/>
            <person name="Hernandez E."/>
            <person name="Vidal A."/>
            <person name="Ruberto L."/>
            <person name="Melo C."/>
            <person name="Marenssi S."/>
            <person name="Criscuolo M."/>
            <person name="Memoli M."/>
            <person name="Arguelles M."/>
            <person name="Mac Cormack W.P."/>
        </authorList>
    </citation>
    <scope>NUCLEOTIDE SEQUENCE [LARGE SCALE GENOMIC DNA]</scope>
    <source>
        <strain evidence="9 10">JUB59</strain>
    </source>
</reference>